<reference evidence="1 2" key="1">
    <citation type="journal article" date="2024" name="Plant Biotechnol. J.">
        <title>Genome and CRISPR/Cas9 system of a widespread forest tree (Populus alba) in the world.</title>
        <authorList>
            <person name="Liu Y.J."/>
            <person name="Jiang P.F."/>
            <person name="Han X.M."/>
            <person name="Li X.Y."/>
            <person name="Wang H.M."/>
            <person name="Wang Y.J."/>
            <person name="Wang X.X."/>
            <person name="Zeng Q.Y."/>
        </authorList>
    </citation>
    <scope>NUCLEOTIDE SEQUENCE [LARGE SCALE GENOMIC DNA]</scope>
    <source>
        <strain evidence="2">cv. PAL-ZL1</strain>
    </source>
</reference>
<organism evidence="1 2">
    <name type="scientific">Populus alba</name>
    <name type="common">White poplar</name>
    <dbReference type="NCBI Taxonomy" id="43335"/>
    <lineage>
        <taxon>Eukaryota</taxon>
        <taxon>Viridiplantae</taxon>
        <taxon>Streptophyta</taxon>
        <taxon>Embryophyta</taxon>
        <taxon>Tracheophyta</taxon>
        <taxon>Spermatophyta</taxon>
        <taxon>Magnoliopsida</taxon>
        <taxon>eudicotyledons</taxon>
        <taxon>Gunneridae</taxon>
        <taxon>Pentapetalae</taxon>
        <taxon>rosids</taxon>
        <taxon>fabids</taxon>
        <taxon>Malpighiales</taxon>
        <taxon>Salicaceae</taxon>
        <taxon>Saliceae</taxon>
        <taxon>Populus</taxon>
    </lineage>
</organism>
<gene>
    <name evidence="1" type="ORF">D5086_008088</name>
</gene>
<evidence type="ECO:0000313" key="1">
    <source>
        <dbReference type="EMBL" id="KAL3596451.1"/>
    </source>
</evidence>
<evidence type="ECO:0000313" key="2">
    <source>
        <dbReference type="Proteomes" id="UP000309997"/>
    </source>
</evidence>
<dbReference type="EMBL" id="RCHU02000004">
    <property type="protein sequence ID" value="KAL3596451.1"/>
    <property type="molecule type" value="Genomic_DNA"/>
</dbReference>
<accession>A0ACC4CG26</accession>
<keyword evidence="2" id="KW-1185">Reference proteome</keyword>
<name>A0ACC4CG26_POPAL</name>
<sequence>MRRATLRFTFQQATQKYPRLVFVTHPFIFHNRYQQASWTGPDNSDVKEIKGKIASPMKNPRNKRREEVSNF</sequence>
<protein>
    <submittedName>
        <fullName evidence="1">Uncharacterized protein</fullName>
    </submittedName>
</protein>
<dbReference type="Proteomes" id="UP000309997">
    <property type="component" value="Unassembled WGS sequence"/>
</dbReference>
<comment type="caution">
    <text evidence="1">The sequence shown here is derived from an EMBL/GenBank/DDBJ whole genome shotgun (WGS) entry which is preliminary data.</text>
</comment>
<proteinExistence type="predicted"/>